<keyword evidence="3 6" id="KW-1133">Transmembrane helix</keyword>
<evidence type="ECO:0000259" key="7">
    <source>
        <dbReference type="Pfam" id="PF01061"/>
    </source>
</evidence>
<dbReference type="GO" id="GO:0140359">
    <property type="term" value="F:ABC-type transporter activity"/>
    <property type="evidence" value="ECO:0007669"/>
    <property type="project" value="InterPro"/>
</dbReference>
<feature type="transmembrane region" description="Helical" evidence="6">
    <location>
        <begin position="56"/>
        <end position="76"/>
    </location>
</feature>
<protein>
    <submittedName>
        <fullName evidence="8">ABC-type transport system involved in cytochrome c biogenesis permease component</fullName>
    </submittedName>
</protein>
<dbReference type="PANTHER" id="PTHR43229:SF2">
    <property type="entry name" value="NODULATION PROTEIN J"/>
    <property type="match status" value="1"/>
</dbReference>
<dbReference type="GO" id="GO:0043190">
    <property type="term" value="C:ATP-binding cassette (ABC) transporter complex"/>
    <property type="evidence" value="ECO:0007669"/>
    <property type="project" value="InterPro"/>
</dbReference>
<reference evidence="8 9" key="1">
    <citation type="submission" date="2020-08" db="EMBL/GenBank/DDBJ databases">
        <title>Sequencing the genomes of 1000 actinobacteria strains.</title>
        <authorList>
            <person name="Klenk H.-P."/>
        </authorList>
    </citation>
    <scope>NUCLEOTIDE SEQUENCE [LARGE SCALE GENOMIC DNA]</scope>
    <source>
        <strain evidence="8 9">DSM 44230</strain>
    </source>
</reference>
<dbReference type="InterPro" id="IPR013525">
    <property type="entry name" value="ABC2_TM"/>
</dbReference>
<keyword evidence="9" id="KW-1185">Reference proteome</keyword>
<sequence>MSTSLGPLVLAAARDLLRNRVLLFFTFFGPLAYLTAFALLFSSAGPGPLRASAPGLLGWTIACSGSLGVAVSLASWRRSGLLGQIRRSPAGWRPVLLARLLALCGHTAWQVAAHLAAAVALGLRPVRWWPLPLYLLAGTLAFAALGLLVGALTASADRAAAVTMLILIPMGAASGAFITEAPPWVHAMAGLLPMRQQRNGLLAALSDTDPAGLWWPLLALLGVAAVLGTAGLWLCARRERVLSP</sequence>
<dbReference type="InterPro" id="IPR000412">
    <property type="entry name" value="ABC_2_transport"/>
</dbReference>
<feature type="domain" description="ABC-2 type transporter transmembrane" evidence="7">
    <location>
        <begin position="14"/>
        <end position="203"/>
    </location>
</feature>
<dbReference type="PIRSF" id="PIRSF006648">
    <property type="entry name" value="DrrB"/>
    <property type="match status" value="1"/>
</dbReference>
<feature type="transmembrane region" description="Helical" evidence="6">
    <location>
        <begin position="21"/>
        <end position="44"/>
    </location>
</feature>
<dbReference type="AlphaFoldDB" id="A0A7W7CJD3"/>
<dbReference type="GO" id="GO:0046677">
    <property type="term" value="P:response to antibiotic"/>
    <property type="evidence" value="ECO:0007669"/>
    <property type="project" value="UniProtKB-KW"/>
</dbReference>
<evidence type="ECO:0000256" key="1">
    <source>
        <dbReference type="ARBA" id="ARBA00004141"/>
    </source>
</evidence>
<feature type="transmembrane region" description="Helical" evidence="6">
    <location>
        <begin position="213"/>
        <end position="236"/>
    </location>
</feature>
<evidence type="ECO:0000256" key="6">
    <source>
        <dbReference type="SAM" id="Phobius"/>
    </source>
</evidence>
<dbReference type="Pfam" id="PF01061">
    <property type="entry name" value="ABC2_membrane"/>
    <property type="match status" value="1"/>
</dbReference>
<evidence type="ECO:0000256" key="5">
    <source>
        <dbReference type="ARBA" id="ARBA00023251"/>
    </source>
</evidence>
<feature type="transmembrane region" description="Helical" evidence="6">
    <location>
        <begin position="133"/>
        <end position="152"/>
    </location>
</feature>
<gene>
    <name evidence="8" type="ORF">HNR67_008374</name>
</gene>
<keyword evidence="2 6" id="KW-0812">Transmembrane</keyword>
<proteinExistence type="predicted"/>
<evidence type="ECO:0000313" key="9">
    <source>
        <dbReference type="Proteomes" id="UP000533598"/>
    </source>
</evidence>
<keyword evidence="5" id="KW-0046">Antibiotic resistance</keyword>
<organism evidence="8 9">
    <name type="scientific">Crossiella cryophila</name>
    <dbReference type="NCBI Taxonomy" id="43355"/>
    <lineage>
        <taxon>Bacteria</taxon>
        <taxon>Bacillati</taxon>
        <taxon>Actinomycetota</taxon>
        <taxon>Actinomycetes</taxon>
        <taxon>Pseudonocardiales</taxon>
        <taxon>Pseudonocardiaceae</taxon>
        <taxon>Crossiella</taxon>
    </lineage>
</organism>
<feature type="transmembrane region" description="Helical" evidence="6">
    <location>
        <begin position="96"/>
        <end position="121"/>
    </location>
</feature>
<comment type="subcellular location">
    <subcellularLocation>
        <location evidence="1">Membrane</location>
        <topology evidence="1">Multi-pass membrane protein</topology>
    </subcellularLocation>
</comment>
<evidence type="ECO:0000256" key="4">
    <source>
        <dbReference type="ARBA" id="ARBA00023136"/>
    </source>
</evidence>
<evidence type="ECO:0000256" key="2">
    <source>
        <dbReference type="ARBA" id="ARBA00022692"/>
    </source>
</evidence>
<keyword evidence="4 6" id="KW-0472">Membrane</keyword>
<dbReference type="RefSeq" id="WP_185009411.1">
    <property type="nucleotide sequence ID" value="NZ_BAAAUI010000007.1"/>
</dbReference>
<feature type="transmembrane region" description="Helical" evidence="6">
    <location>
        <begin position="159"/>
        <end position="178"/>
    </location>
</feature>
<name>A0A7W7CJD3_9PSEU</name>
<evidence type="ECO:0000256" key="3">
    <source>
        <dbReference type="ARBA" id="ARBA00022989"/>
    </source>
</evidence>
<dbReference type="InterPro" id="IPR051784">
    <property type="entry name" value="Nod_factor_ABC_transporter"/>
</dbReference>
<dbReference type="Proteomes" id="UP000533598">
    <property type="component" value="Unassembled WGS sequence"/>
</dbReference>
<accession>A0A7W7CJD3</accession>
<evidence type="ECO:0000313" key="8">
    <source>
        <dbReference type="EMBL" id="MBB4682256.1"/>
    </source>
</evidence>
<dbReference type="EMBL" id="JACHMH010000001">
    <property type="protein sequence ID" value="MBB4682256.1"/>
    <property type="molecule type" value="Genomic_DNA"/>
</dbReference>
<dbReference type="PANTHER" id="PTHR43229">
    <property type="entry name" value="NODULATION PROTEIN J"/>
    <property type="match status" value="1"/>
</dbReference>
<comment type="caution">
    <text evidence="8">The sequence shown here is derived from an EMBL/GenBank/DDBJ whole genome shotgun (WGS) entry which is preliminary data.</text>
</comment>